<evidence type="ECO:0000313" key="2">
    <source>
        <dbReference type="EMBL" id="KAH9362363.1"/>
    </source>
</evidence>
<feature type="compositionally biased region" description="Low complexity" evidence="1">
    <location>
        <begin position="193"/>
        <end position="203"/>
    </location>
</feature>
<dbReference type="Proteomes" id="UP000821853">
    <property type="component" value="Chromosome 1"/>
</dbReference>
<evidence type="ECO:0000256" key="1">
    <source>
        <dbReference type="SAM" id="MobiDB-lite"/>
    </source>
</evidence>
<dbReference type="EMBL" id="JABSTR010000001">
    <property type="protein sequence ID" value="KAH9362363.1"/>
    <property type="molecule type" value="Genomic_DNA"/>
</dbReference>
<sequence>MVPVGGLVPAVAVASASATSIPLQDPTRLDALRVCEKTKPGNGGMEEDVSCPWFADCVATCPSLRFVWWELLYSTRFSPLPGRFEIVTRIIRYTPQPERSGWRAPPNGVASATSVQMLRCWRNHGAGYNKAIAAAADVVPPASMLASTRAGQHGCWWNNNGAGGKTTTAAAAVNLVPPASMLASMNAGGTTGQGAATTPLPATADDDPWPLQREDERGKGEHKTFCTLRPTFP</sequence>
<dbReference type="AlphaFoldDB" id="A0A9J6FHG0"/>
<evidence type="ECO:0000313" key="3">
    <source>
        <dbReference type="Proteomes" id="UP000821853"/>
    </source>
</evidence>
<keyword evidence="3" id="KW-1185">Reference proteome</keyword>
<comment type="caution">
    <text evidence="2">The sequence shown here is derived from an EMBL/GenBank/DDBJ whole genome shotgun (WGS) entry which is preliminary data.</text>
</comment>
<proteinExistence type="predicted"/>
<reference evidence="2 3" key="1">
    <citation type="journal article" date="2020" name="Cell">
        <title>Large-Scale Comparative Analyses of Tick Genomes Elucidate Their Genetic Diversity and Vector Capacities.</title>
        <authorList>
            <consortium name="Tick Genome and Microbiome Consortium (TIGMIC)"/>
            <person name="Jia N."/>
            <person name="Wang J."/>
            <person name="Shi W."/>
            <person name="Du L."/>
            <person name="Sun Y."/>
            <person name="Zhan W."/>
            <person name="Jiang J.F."/>
            <person name="Wang Q."/>
            <person name="Zhang B."/>
            <person name="Ji P."/>
            <person name="Bell-Sakyi L."/>
            <person name="Cui X.M."/>
            <person name="Yuan T.T."/>
            <person name="Jiang B.G."/>
            <person name="Yang W.F."/>
            <person name="Lam T.T."/>
            <person name="Chang Q.C."/>
            <person name="Ding S.J."/>
            <person name="Wang X.J."/>
            <person name="Zhu J.G."/>
            <person name="Ruan X.D."/>
            <person name="Zhao L."/>
            <person name="Wei J.T."/>
            <person name="Ye R.Z."/>
            <person name="Que T.C."/>
            <person name="Du C.H."/>
            <person name="Zhou Y.H."/>
            <person name="Cheng J.X."/>
            <person name="Dai P.F."/>
            <person name="Guo W.B."/>
            <person name="Han X.H."/>
            <person name="Huang E.J."/>
            <person name="Li L.F."/>
            <person name="Wei W."/>
            <person name="Gao Y.C."/>
            <person name="Liu J.Z."/>
            <person name="Shao H.Z."/>
            <person name="Wang X."/>
            <person name="Wang C.C."/>
            <person name="Yang T.C."/>
            <person name="Huo Q.B."/>
            <person name="Li W."/>
            <person name="Chen H.Y."/>
            <person name="Chen S.E."/>
            <person name="Zhou L.G."/>
            <person name="Ni X.B."/>
            <person name="Tian J.H."/>
            <person name="Sheng Y."/>
            <person name="Liu T."/>
            <person name="Pan Y.S."/>
            <person name="Xia L.Y."/>
            <person name="Li J."/>
            <person name="Zhao F."/>
            <person name="Cao W.C."/>
        </authorList>
    </citation>
    <scope>NUCLEOTIDE SEQUENCE [LARGE SCALE GENOMIC DNA]</scope>
    <source>
        <strain evidence="2">HaeL-2018</strain>
    </source>
</reference>
<protein>
    <submittedName>
        <fullName evidence="2">Uncharacterized protein</fullName>
    </submittedName>
</protein>
<feature type="compositionally biased region" description="Basic and acidic residues" evidence="1">
    <location>
        <begin position="212"/>
        <end position="224"/>
    </location>
</feature>
<name>A0A9J6FHG0_HAELO</name>
<gene>
    <name evidence="2" type="ORF">HPB48_018015</name>
</gene>
<accession>A0A9J6FHG0</accession>
<organism evidence="2 3">
    <name type="scientific">Haemaphysalis longicornis</name>
    <name type="common">Bush tick</name>
    <dbReference type="NCBI Taxonomy" id="44386"/>
    <lineage>
        <taxon>Eukaryota</taxon>
        <taxon>Metazoa</taxon>
        <taxon>Ecdysozoa</taxon>
        <taxon>Arthropoda</taxon>
        <taxon>Chelicerata</taxon>
        <taxon>Arachnida</taxon>
        <taxon>Acari</taxon>
        <taxon>Parasitiformes</taxon>
        <taxon>Ixodida</taxon>
        <taxon>Ixodoidea</taxon>
        <taxon>Ixodidae</taxon>
        <taxon>Haemaphysalinae</taxon>
        <taxon>Haemaphysalis</taxon>
    </lineage>
</organism>
<feature type="region of interest" description="Disordered" evidence="1">
    <location>
        <begin position="185"/>
        <end position="233"/>
    </location>
</feature>
<dbReference type="VEuPathDB" id="VectorBase:HLOH_043475"/>